<dbReference type="NCBIfam" id="TIGR04183">
    <property type="entry name" value="Por_Secre_tail"/>
    <property type="match status" value="1"/>
</dbReference>
<evidence type="ECO:0000313" key="4">
    <source>
        <dbReference type="Proteomes" id="UP000436006"/>
    </source>
</evidence>
<feature type="domain" description="Secretion system C-terminal sorting" evidence="2">
    <location>
        <begin position="284"/>
        <end position="357"/>
    </location>
</feature>
<feature type="chain" id="PRO_5029793997" evidence="1">
    <location>
        <begin position="17"/>
        <end position="358"/>
    </location>
</feature>
<evidence type="ECO:0000259" key="2">
    <source>
        <dbReference type="Pfam" id="PF18962"/>
    </source>
</evidence>
<name>A0A7K1SEY9_9BACT</name>
<dbReference type="Gene3D" id="2.60.40.10">
    <property type="entry name" value="Immunoglobulins"/>
    <property type="match status" value="1"/>
</dbReference>
<gene>
    <name evidence="3" type="ORF">GO755_19760</name>
</gene>
<dbReference type="InterPro" id="IPR026444">
    <property type="entry name" value="Secre_tail"/>
</dbReference>
<dbReference type="AlphaFoldDB" id="A0A7K1SEY9"/>
<feature type="signal peptide" evidence="1">
    <location>
        <begin position="1"/>
        <end position="16"/>
    </location>
</feature>
<dbReference type="RefSeq" id="WP_157587024.1">
    <property type="nucleotide sequence ID" value="NZ_WPIN01000007.1"/>
</dbReference>
<accession>A0A7K1SEY9</accession>
<dbReference type="Pfam" id="PF18962">
    <property type="entry name" value="Por_Secre_tail"/>
    <property type="match status" value="1"/>
</dbReference>
<proteinExistence type="predicted"/>
<dbReference type="Proteomes" id="UP000436006">
    <property type="component" value="Unassembled WGS sequence"/>
</dbReference>
<reference evidence="3 4" key="1">
    <citation type="submission" date="2019-12" db="EMBL/GenBank/DDBJ databases">
        <title>Spirosoma sp. HMF4905 genome sequencing and assembly.</title>
        <authorList>
            <person name="Kang H."/>
            <person name="Cha I."/>
            <person name="Kim H."/>
            <person name="Joh K."/>
        </authorList>
    </citation>
    <scope>NUCLEOTIDE SEQUENCE [LARGE SCALE GENOMIC DNA]</scope>
    <source>
        <strain evidence="3 4">HMF4905</strain>
    </source>
</reference>
<keyword evidence="1" id="KW-0732">Signal</keyword>
<sequence length="358" mass="39169">MRKILFFLAICFNTMAQTLDQQQTAVNGAGSFGPEGLELEGQTFTAGVSGPLTQITLKLGSGTGSTYTTTLRLYATDQSGLPVLTTVLASATATVSGPIPDFLNFSEFNFVFDSPYSITINTKYAFTISAPPDVSAQVASYSRDRYDRGNQFIKFYNSSINVLDISDLYFETYVTGPLPVRLVSFTAREVNAQSVLEWQTSLESNTSHFEVQRSQNARSFETIGRVSAIGNSTTQQSYLFRDEDLTRLPSVVYYRLHSVDLDGSYSDSKIISLTQASTFSRLHIYPNPVVSGGSVRINAPLGDSQVSVRNLTGQRLPVQISNPESGKTELNLGSLPSGIYILNMIVKEGSQTQKLLIE</sequence>
<evidence type="ECO:0000313" key="3">
    <source>
        <dbReference type="EMBL" id="MVM32293.1"/>
    </source>
</evidence>
<comment type="caution">
    <text evidence="3">The sequence shown here is derived from an EMBL/GenBank/DDBJ whole genome shotgun (WGS) entry which is preliminary data.</text>
</comment>
<keyword evidence="4" id="KW-1185">Reference proteome</keyword>
<dbReference type="EMBL" id="WPIN01000007">
    <property type="protein sequence ID" value="MVM32293.1"/>
    <property type="molecule type" value="Genomic_DNA"/>
</dbReference>
<dbReference type="InterPro" id="IPR013783">
    <property type="entry name" value="Ig-like_fold"/>
</dbReference>
<organism evidence="3 4">
    <name type="scientific">Spirosoma arboris</name>
    <dbReference type="NCBI Taxonomy" id="2682092"/>
    <lineage>
        <taxon>Bacteria</taxon>
        <taxon>Pseudomonadati</taxon>
        <taxon>Bacteroidota</taxon>
        <taxon>Cytophagia</taxon>
        <taxon>Cytophagales</taxon>
        <taxon>Cytophagaceae</taxon>
        <taxon>Spirosoma</taxon>
    </lineage>
</organism>
<evidence type="ECO:0000256" key="1">
    <source>
        <dbReference type="SAM" id="SignalP"/>
    </source>
</evidence>
<protein>
    <submittedName>
        <fullName evidence="3">T9SS type A sorting domain-containing protein</fullName>
    </submittedName>
</protein>